<gene>
    <name evidence="2" type="ORF">pFRL3_401</name>
</gene>
<accession>V9Z4X4</accession>
<sequence length="330" mass="36062">MPLPDHTSPPESVPLLIGSHVEAFALVVRRQTCAELAEALRRDGQALAADFVKEDGAWTELTHSLSAIPKAPTSEQEHRAGCRTFACQCGCDRAQDCQDCHRCACWRAQCCAQVAEDRVRRNERTRALRQLLDSVGLMMLTELRETAAEAEEARLRSAIARRVRLLAPGDGHQYETAVFDAVDAKLCMGHADYSERDVKLYAAGQDYPNEIVDLDDAVLSSALGALAELLRPEEGAQLTVDLDHELDEDRRAAEAPSASAPKIRLPFCAFCRRALVSPSSPGETEPYFDLEPGEEPPPCAPGHNHESVIWADVAEEDAGCDLPLTENGHA</sequence>
<reference evidence="2" key="1">
    <citation type="submission" date="2013-09" db="EMBL/GenBank/DDBJ databases">
        <title>Complete nucleotide sequence of Streptomyces linear plasmid pFRL3.</title>
        <authorList>
            <person name="Chen Z."/>
            <person name="Fang P."/>
            <person name="Qin Z."/>
        </authorList>
    </citation>
    <scope>NUCLEOTIDE SEQUENCE</scope>
    <source>
        <plasmid evidence="2">pFRL3</plasmid>
    </source>
</reference>
<feature type="region of interest" description="Disordered" evidence="1">
    <location>
        <begin position="278"/>
        <end position="301"/>
    </location>
</feature>
<protein>
    <submittedName>
        <fullName evidence="2">Uncharacterized protein</fullName>
    </submittedName>
</protein>
<dbReference type="RefSeq" id="WP_024126559.1">
    <property type="nucleotide sequence ID" value="NC_023283.1"/>
</dbReference>
<evidence type="ECO:0000313" key="2">
    <source>
        <dbReference type="EMBL" id="AHE39178.1"/>
    </source>
</evidence>
<geneLocation type="plasmid" evidence="2">
    <name>pFRL3</name>
</geneLocation>
<evidence type="ECO:0000256" key="1">
    <source>
        <dbReference type="SAM" id="MobiDB-lite"/>
    </source>
</evidence>
<name>V9Z4X4_9ACTN</name>
<dbReference type="AlphaFoldDB" id="V9Z4X4"/>
<proteinExistence type="predicted"/>
<dbReference type="EMBL" id="KF602048">
    <property type="protein sequence ID" value="AHE39178.1"/>
    <property type="molecule type" value="Genomic_DNA"/>
</dbReference>
<organism evidence="2">
    <name type="scientific">Streptomyces sp. FR1</name>
    <dbReference type="NCBI Taxonomy" id="349971"/>
    <lineage>
        <taxon>Bacteria</taxon>
        <taxon>Bacillati</taxon>
        <taxon>Actinomycetota</taxon>
        <taxon>Actinomycetes</taxon>
        <taxon>Kitasatosporales</taxon>
        <taxon>Streptomycetaceae</taxon>
        <taxon>Streptomyces</taxon>
    </lineage>
</organism>
<keyword evidence="2" id="KW-0614">Plasmid</keyword>